<accession>A0ABU7FXS4</accession>
<keyword evidence="2" id="KW-1185">Reference proteome</keyword>
<name>A0ABU7FXS4_9ACTN</name>
<reference evidence="1" key="1">
    <citation type="submission" date="2024-01" db="EMBL/GenBank/DDBJ databases">
        <title>First draft genome sequence data of TA4-1, the type strain of Gram-positive actinobacterium Streptomyces chiangmaiensis.</title>
        <authorList>
            <person name="Yasawong M."/>
            <person name="Nantapong N."/>
        </authorList>
    </citation>
    <scope>NUCLEOTIDE SEQUENCE</scope>
    <source>
        <strain evidence="1">TA4-1</strain>
    </source>
</reference>
<evidence type="ECO:0000313" key="2">
    <source>
        <dbReference type="Proteomes" id="UP001333996"/>
    </source>
</evidence>
<sequence>MRTLRTELLDRTLIWNETHLRQALRAYEWHYNQHRTHRSRSTATPLRALPQALEPDRIDHLWIRRHDHLGGVIHEYRHAA</sequence>
<dbReference type="EMBL" id="JAYWVC010000445">
    <property type="protein sequence ID" value="MED7828638.1"/>
    <property type="molecule type" value="Genomic_DNA"/>
</dbReference>
<comment type="caution">
    <text evidence="1">The sequence shown here is derived from an EMBL/GenBank/DDBJ whole genome shotgun (WGS) entry which is preliminary data.</text>
</comment>
<protein>
    <submittedName>
        <fullName evidence="1">Integrase</fullName>
    </submittedName>
</protein>
<dbReference type="RefSeq" id="WP_329512969.1">
    <property type="nucleotide sequence ID" value="NZ_BAAAYZ010000174.1"/>
</dbReference>
<gene>
    <name evidence="1" type="ORF">VXC91_44110</name>
</gene>
<proteinExistence type="predicted"/>
<dbReference type="Proteomes" id="UP001333996">
    <property type="component" value="Unassembled WGS sequence"/>
</dbReference>
<evidence type="ECO:0000313" key="1">
    <source>
        <dbReference type="EMBL" id="MED7828638.1"/>
    </source>
</evidence>
<organism evidence="1 2">
    <name type="scientific">Streptomyces chiangmaiensis</name>
    <dbReference type="NCBI Taxonomy" id="766497"/>
    <lineage>
        <taxon>Bacteria</taxon>
        <taxon>Bacillati</taxon>
        <taxon>Actinomycetota</taxon>
        <taxon>Actinomycetes</taxon>
        <taxon>Kitasatosporales</taxon>
        <taxon>Streptomycetaceae</taxon>
        <taxon>Streptomyces</taxon>
    </lineage>
</organism>